<dbReference type="CDD" id="cd06911">
    <property type="entry name" value="VirB9_CagX_TrbG"/>
    <property type="match status" value="1"/>
</dbReference>
<comment type="similarity">
    <text evidence="1">Belongs to the TrbG/VirB9 family.</text>
</comment>
<dbReference type="RefSeq" id="WP_245943692.1">
    <property type="nucleotide sequence ID" value="NZ_UGGU01000002.1"/>
</dbReference>
<evidence type="ECO:0000313" key="3">
    <source>
        <dbReference type="EMBL" id="STO28764.1"/>
    </source>
</evidence>
<reference evidence="3 4" key="1">
    <citation type="submission" date="2018-06" db="EMBL/GenBank/DDBJ databases">
        <authorList>
            <consortium name="Pathogen Informatics"/>
            <person name="Doyle S."/>
        </authorList>
    </citation>
    <scope>NUCLEOTIDE SEQUENCE [LARGE SCALE GENOMIC DNA]</scope>
    <source>
        <strain evidence="3 4">NCTC10723</strain>
    </source>
</reference>
<dbReference type="InterPro" id="IPR010258">
    <property type="entry name" value="Conjugal_tfr_TrbG/VirB9/CagX"/>
</dbReference>
<evidence type="ECO:0000256" key="2">
    <source>
        <dbReference type="ARBA" id="ARBA00022729"/>
    </source>
</evidence>
<dbReference type="InterPro" id="IPR038161">
    <property type="entry name" value="VirB9/CagX/TrbG_C_sf"/>
</dbReference>
<gene>
    <name evidence="3" type="ORF">NCTC10723_00075</name>
</gene>
<dbReference type="EMBL" id="UGGU01000002">
    <property type="protein sequence ID" value="STO28764.1"/>
    <property type="molecule type" value="Genomic_DNA"/>
</dbReference>
<organism evidence="3 4">
    <name type="scientific">Fusobacterium necrogenes</name>
    <dbReference type="NCBI Taxonomy" id="858"/>
    <lineage>
        <taxon>Bacteria</taxon>
        <taxon>Fusobacteriati</taxon>
        <taxon>Fusobacteriota</taxon>
        <taxon>Fusobacteriia</taxon>
        <taxon>Fusobacteriales</taxon>
        <taxon>Fusobacteriaceae</taxon>
        <taxon>Fusobacterium</taxon>
    </lineage>
</organism>
<protein>
    <submittedName>
        <fullName evidence="3">Conjugal transfer protein TrbG</fullName>
    </submittedName>
</protein>
<keyword evidence="4" id="KW-1185">Reference proteome</keyword>
<evidence type="ECO:0000313" key="4">
    <source>
        <dbReference type="Proteomes" id="UP000255328"/>
    </source>
</evidence>
<dbReference type="InterPro" id="IPR033645">
    <property type="entry name" value="VirB9/CagX/TrbG_C"/>
</dbReference>
<sequence>MKKLILCTLFILAANSYSNEVIYEDFSFKEPVIQTGLKQAKQNVKTTFVYNENDMYRIYARAGFITTINLNPDEEVTYLAGGDTARWVIDVGMAGSSQGQHPILAIKPFFPGIKTNLIVSTNKRTYQFFLHSANEWYNPTVSFVYPHDQLMAKIKEQKLKEESTPINLDSLNYKYEWKKTKDRWCPQQVFDDGEKTFILMPEKVEQGELPILLIRDEQTGEGAIVRHRYNPNNRFFIVDRLFEQAILKLGKKEIVIKREGSFIKSKNDHYPVTR</sequence>
<dbReference type="AlphaFoldDB" id="A0A377GQ26"/>
<proteinExistence type="inferred from homology"/>
<accession>A0A377GQ26</accession>
<keyword evidence="2" id="KW-0732">Signal</keyword>
<name>A0A377GQ26_9FUSO</name>
<dbReference type="Proteomes" id="UP000255328">
    <property type="component" value="Unassembled WGS sequence"/>
</dbReference>
<evidence type="ECO:0000256" key="1">
    <source>
        <dbReference type="ARBA" id="ARBA00006135"/>
    </source>
</evidence>
<dbReference type="Gene3D" id="2.60.40.2500">
    <property type="match status" value="1"/>
</dbReference>
<dbReference type="Pfam" id="PF03524">
    <property type="entry name" value="CagX"/>
    <property type="match status" value="1"/>
</dbReference>